<reference evidence="2 3" key="1">
    <citation type="submission" date="2019-04" db="EMBL/GenBank/DDBJ databases">
        <authorList>
            <person name="Hwang J.C."/>
        </authorList>
    </citation>
    <scope>NUCLEOTIDE SEQUENCE [LARGE SCALE GENOMIC DNA]</scope>
    <source>
        <strain evidence="2 3">IMCC35002</strain>
    </source>
</reference>
<dbReference type="InterPro" id="IPR007138">
    <property type="entry name" value="ABM_dom"/>
</dbReference>
<protein>
    <submittedName>
        <fullName evidence="2">Antibiotic biosynthesis monooxygenase</fullName>
    </submittedName>
</protein>
<proteinExistence type="predicted"/>
<sequence>MSTLTIVANIMANEEKVELVKSELMKLIEATRAEAGCINYDLHQDNHNPAHFLFFENWQSRELWQQHMESQHIKDYLAATDGCVASFTVNEMTKIG</sequence>
<organism evidence="2 3">
    <name type="scientific">Ferrimonas aestuarii</name>
    <dbReference type="NCBI Taxonomy" id="2569539"/>
    <lineage>
        <taxon>Bacteria</taxon>
        <taxon>Pseudomonadati</taxon>
        <taxon>Pseudomonadota</taxon>
        <taxon>Gammaproteobacteria</taxon>
        <taxon>Alteromonadales</taxon>
        <taxon>Ferrimonadaceae</taxon>
        <taxon>Ferrimonas</taxon>
    </lineage>
</organism>
<dbReference type="Pfam" id="PF03992">
    <property type="entry name" value="ABM"/>
    <property type="match status" value="1"/>
</dbReference>
<evidence type="ECO:0000259" key="1">
    <source>
        <dbReference type="PROSITE" id="PS51725"/>
    </source>
</evidence>
<dbReference type="EMBL" id="SWCJ01000012">
    <property type="protein sequence ID" value="TKB53335.1"/>
    <property type="molecule type" value="Genomic_DNA"/>
</dbReference>
<dbReference type="PANTHER" id="PTHR33336">
    <property type="entry name" value="QUINOL MONOOXYGENASE YGIN-RELATED"/>
    <property type="match status" value="1"/>
</dbReference>
<feature type="domain" description="ABM" evidence="1">
    <location>
        <begin position="4"/>
        <end position="92"/>
    </location>
</feature>
<dbReference type="AlphaFoldDB" id="A0A4U1BL01"/>
<name>A0A4U1BL01_9GAMM</name>
<dbReference type="InterPro" id="IPR050744">
    <property type="entry name" value="AI-2_Isomerase_LsrG"/>
</dbReference>
<accession>A0A4U1BL01</accession>
<dbReference type="PANTHER" id="PTHR33336:SF3">
    <property type="entry name" value="ABM DOMAIN-CONTAINING PROTEIN"/>
    <property type="match status" value="1"/>
</dbReference>
<keyword evidence="2" id="KW-0560">Oxidoreductase</keyword>
<keyword evidence="3" id="KW-1185">Reference proteome</keyword>
<dbReference type="RefSeq" id="WP_136864203.1">
    <property type="nucleotide sequence ID" value="NZ_SWCJ01000012.1"/>
</dbReference>
<dbReference type="PROSITE" id="PS51725">
    <property type="entry name" value="ABM"/>
    <property type="match status" value="1"/>
</dbReference>
<dbReference type="SUPFAM" id="SSF54909">
    <property type="entry name" value="Dimeric alpha+beta barrel"/>
    <property type="match status" value="1"/>
</dbReference>
<dbReference type="OrthoDB" id="9812192at2"/>
<dbReference type="Gene3D" id="3.30.70.100">
    <property type="match status" value="1"/>
</dbReference>
<dbReference type="Proteomes" id="UP000305675">
    <property type="component" value="Unassembled WGS sequence"/>
</dbReference>
<evidence type="ECO:0000313" key="3">
    <source>
        <dbReference type="Proteomes" id="UP000305675"/>
    </source>
</evidence>
<gene>
    <name evidence="2" type="ORF">FCL42_14805</name>
</gene>
<keyword evidence="2" id="KW-0503">Monooxygenase</keyword>
<comment type="caution">
    <text evidence="2">The sequence shown here is derived from an EMBL/GenBank/DDBJ whole genome shotgun (WGS) entry which is preliminary data.</text>
</comment>
<dbReference type="InterPro" id="IPR011008">
    <property type="entry name" value="Dimeric_a/b-barrel"/>
</dbReference>
<evidence type="ECO:0000313" key="2">
    <source>
        <dbReference type="EMBL" id="TKB53335.1"/>
    </source>
</evidence>
<dbReference type="GO" id="GO:0004497">
    <property type="term" value="F:monooxygenase activity"/>
    <property type="evidence" value="ECO:0007669"/>
    <property type="project" value="UniProtKB-KW"/>
</dbReference>